<reference evidence="1 2" key="1">
    <citation type="submission" date="2010-02" db="EMBL/GenBank/DDBJ databases">
        <authorList>
            <person name="Weinstock G."/>
            <person name="Sodergren E."/>
            <person name="Clifton S."/>
            <person name="Fulton L."/>
            <person name="Fulton B."/>
            <person name="Courtney L."/>
            <person name="Fronick C."/>
            <person name="Harrison M."/>
            <person name="Strong C."/>
            <person name="Farmer C."/>
            <person name="Delahaunty K."/>
            <person name="Markovic C."/>
            <person name="Hall O."/>
            <person name="Minx P."/>
            <person name="Tomlinson C."/>
            <person name="Mitreva M."/>
            <person name="Nelson J."/>
            <person name="Hou S."/>
            <person name="Wollam A."/>
            <person name="Pepin K.H."/>
            <person name="Johnson M."/>
            <person name="Bhonagiri V."/>
            <person name="Zhang X."/>
            <person name="Suruliraj S."/>
            <person name="Warren W."/>
            <person name="Chinwalla A."/>
            <person name="Mardis E.R."/>
            <person name="Wilson R.K."/>
        </authorList>
    </citation>
    <scope>NUCLEOTIDE SEQUENCE [LARGE SCALE GENOMIC DNA]</scope>
    <source>
        <strain evidence="1 2">DSM 2876</strain>
    </source>
</reference>
<comment type="caution">
    <text evidence="1">The sequence shown here is derived from an EMBL/GenBank/DDBJ whole genome shotgun (WGS) entry which is preliminary data.</text>
</comment>
<keyword evidence="2" id="KW-1185">Reference proteome</keyword>
<name>D4RYQ4_9FIRM</name>
<protein>
    <submittedName>
        <fullName evidence="1">Uncharacterized protein</fullName>
    </submittedName>
</protein>
<gene>
    <name evidence="1" type="ORF">BUTYVIB_00962</name>
</gene>
<sequence length="140" mass="15361">MKKTKRKIAALAVVVSMLIGMLPVGVMAKDRNRGSWGVYSYGPGAQLKYSSVELYYTTDEKYAFKVSSITTGGCYYSYVEIGCPNGNIYMDGNLSKKMSSCGVKTFTVKKTSGTYVKISAELYCDAYGPIYNGLAYIVHN</sequence>
<dbReference type="RefSeq" id="WP_005602185.1">
    <property type="nucleotide sequence ID" value="NZ_GG663522.1"/>
</dbReference>
<accession>D4RYQ4</accession>
<dbReference type="GeneID" id="98918837"/>
<proteinExistence type="predicted"/>
<dbReference type="EMBL" id="ABWN01000023">
    <property type="protein sequence ID" value="EFF68878.1"/>
    <property type="molecule type" value="Genomic_DNA"/>
</dbReference>
<dbReference type="Proteomes" id="UP000006238">
    <property type="component" value="Unassembled WGS sequence"/>
</dbReference>
<organism evidence="1 2">
    <name type="scientific">Eshraghiella crossota DSM 2876</name>
    <dbReference type="NCBI Taxonomy" id="511680"/>
    <lineage>
        <taxon>Bacteria</taxon>
        <taxon>Bacillati</taxon>
        <taxon>Bacillota</taxon>
        <taxon>Clostridia</taxon>
        <taxon>Lachnospirales</taxon>
        <taxon>Lachnospiraceae</taxon>
        <taxon>Eshraghiella</taxon>
    </lineage>
</organism>
<evidence type="ECO:0000313" key="1">
    <source>
        <dbReference type="EMBL" id="EFF68878.1"/>
    </source>
</evidence>
<dbReference type="HOGENOM" id="CLU_1831403_0_0_9"/>
<evidence type="ECO:0000313" key="2">
    <source>
        <dbReference type="Proteomes" id="UP000006238"/>
    </source>
</evidence>
<dbReference type="AlphaFoldDB" id="D4RYQ4"/>
<dbReference type="STRING" id="45851.BHV86_00295"/>